<dbReference type="EMBL" id="BMEX01000002">
    <property type="protein sequence ID" value="GGA35305.1"/>
    <property type="molecule type" value="Genomic_DNA"/>
</dbReference>
<organism evidence="1 2">
    <name type="scientific">Kroppenstedtia guangzhouensis</name>
    <dbReference type="NCBI Taxonomy" id="1274356"/>
    <lineage>
        <taxon>Bacteria</taxon>
        <taxon>Bacillati</taxon>
        <taxon>Bacillota</taxon>
        <taxon>Bacilli</taxon>
        <taxon>Bacillales</taxon>
        <taxon>Thermoactinomycetaceae</taxon>
        <taxon>Kroppenstedtia</taxon>
    </lineage>
</organism>
<protein>
    <submittedName>
        <fullName evidence="1">Uncharacterized protein</fullName>
    </submittedName>
</protein>
<evidence type="ECO:0000313" key="1">
    <source>
        <dbReference type="EMBL" id="GGA35305.1"/>
    </source>
</evidence>
<comment type="caution">
    <text evidence="1">The sequence shown here is derived from an EMBL/GenBank/DDBJ whole genome shotgun (WGS) entry which is preliminary data.</text>
</comment>
<evidence type="ECO:0000313" key="2">
    <source>
        <dbReference type="Proteomes" id="UP000617979"/>
    </source>
</evidence>
<keyword evidence="2" id="KW-1185">Reference proteome</keyword>
<accession>A0ABQ1G3R4</accession>
<reference evidence="2" key="1">
    <citation type="journal article" date="2019" name="Int. J. Syst. Evol. Microbiol.">
        <title>The Global Catalogue of Microorganisms (GCM) 10K type strain sequencing project: providing services to taxonomists for standard genome sequencing and annotation.</title>
        <authorList>
            <consortium name="The Broad Institute Genomics Platform"/>
            <consortium name="The Broad Institute Genome Sequencing Center for Infectious Disease"/>
            <person name="Wu L."/>
            <person name="Ma J."/>
        </authorList>
    </citation>
    <scope>NUCLEOTIDE SEQUENCE [LARGE SCALE GENOMIC DNA]</scope>
    <source>
        <strain evidence="2">CGMCC 1.12404</strain>
    </source>
</reference>
<name>A0ABQ1G3R4_9BACL</name>
<dbReference type="Proteomes" id="UP000617979">
    <property type="component" value="Unassembled WGS sequence"/>
</dbReference>
<dbReference type="RefSeq" id="WP_188429586.1">
    <property type="nucleotide sequence ID" value="NZ_BMEX01000002.1"/>
</dbReference>
<sequence length="60" mass="6513">MNKFGLIVTFDSEEAVKLEIEVGDGGEKVMANLPAAIRKLADNLAGMIEKSGNLFEEETE</sequence>
<gene>
    <name evidence="1" type="ORF">GCM10007416_05200</name>
</gene>
<proteinExistence type="predicted"/>